<evidence type="ECO:0000256" key="5">
    <source>
        <dbReference type="ARBA" id="ARBA00022989"/>
    </source>
</evidence>
<dbReference type="InterPro" id="IPR050622">
    <property type="entry name" value="CPA3_antiporter_subunitB"/>
</dbReference>
<comment type="similarity">
    <text evidence="2">Belongs to the CPA3 antiporters (TC 2.A.63) subunit B family.</text>
</comment>
<protein>
    <submittedName>
        <fullName evidence="9">Na(+)/H(+) antiporter subunit B</fullName>
    </submittedName>
</protein>
<dbReference type="AlphaFoldDB" id="A0A4D7JP19"/>
<keyword evidence="3" id="KW-1003">Cell membrane</keyword>
<feature type="transmembrane region" description="Helical" evidence="7">
    <location>
        <begin position="33"/>
        <end position="53"/>
    </location>
</feature>
<evidence type="ECO:0000256" key="2">
    <source>
        <dbReference type="ARBA" id="ARBA00009425"/>
    </source>
</evidence>
<evidence type="ECO:0000256" key="4">
    <source>
        <dbReference type="ARBA" id="ARBA00022692"/>
    </source>
</evidence>
<reference evidence="9 10" key="1">
    <citation type="submission" date="2018-04" db="EMBL/GenBank/DDBJ databases">
        <title>Complete genome uncultured novel isolate.</title>
        <authorList>
            <person name="Merlino G."/>
        </authorList>
    </citation>
    <scope>NUCLEOTIDE SEQUENCE [LARGE SCALE GENOMIC DNA]</scope>
    <source>
        <strain evidence="10">R1DC9</strain>
    </source>
</reference>
<comment type="subcellular location">
    <subcellularLocation>
        <location evidence="1">Cell membrane</location>
        <topology evidence="1">Multi-pass membrane protein</topology>
    </subcellularLocation>
</comment>
<dbReference type="GO" id="GO:0005886">
    <property type="term" value="C:plasma membrane"/>
    <property type="evidence" value="ECO:0007669"/>
    <property type="project" value="UniProtKB-SubCell"/>
</dbReference>
<keyword evidence="4 7" id="KW-0812">Transmembrane</keyword>
<evidence type="ECO:0000256" key="6">
    <source>
        <dbReference type="ARBA" id="ARBA00023136"/>
    </source>
</evidence>
<name>A0A4D7JP19_9BACT</name>
<organism evidence="9 10">
    <name type="scientific">Mangrovivirga cuniculi</name>
    <dbReference type="NCBI Taxonomy" id="2715131"/>
    <lineage>
        <taxon>Bacteria</taxon>
        <taxon>Pseudomonadati</taxon>
        <taxon>Bacteroidota</taxon>
        <taxon>Cytophagia</taxon>
        <taxon>Cytophagales</taxon>
        <taxon>Mangrovivirgaceae</taxon>
        <taxon>Mangrovivirga</taxon>
    </lineage>
</organism>
<evidence type="ECO:0000313" key="9">
    <source>
        <dbReference type="EMBL" id="QCK16523.1"/>
    </source>
</evidence>
<dbReference type="Proteomes" id="UP000298616">
    <property type="component" value="Chromosome"/>
</dbReference>
<keyword evidence="10" id="KW-1185">Reference proteome</keyword>
<feature type="transmembrane region" description="Helical" evidence="7">
    <location>
        <begin position="65"/>
        <end position="85"/>
    </location>
</feature>
<evidence type="ECO:0000256" key="3">
    <source>
        <dbReference type="ARBA" id="ARBA00022475"/>
    </source>
</evidence>
<evidence type="ECO:0000256" key="7">
    <source>
        <dbReference type="SAM" id="Phobius"/>
    </source>
</evidence>
<proteinExistence type="inferred from homology"/>
<keyword evidence="5 7" id="KW-1133">Transmembrane helix</keyword>
<sequence length="132" mass="14778">MNSSYNTQDSCPAIYCFCDLYVFQGHDKPGGGFIAGLIAAIPFMIHSMVFGYDYTTKNFRINPRLIAGLGLLLAFISGMFAVFNFEPYMTPVWVEEKLPFIGKLGSPIFFDIGVFFVVFGVVLQITFLLTEE</sequence>
<keyword evidence="6 7" id="KW-0472">Membrane</keyword>
<dbReference type="PANTHER" id="PTHR33932">
    <property type="entry name" value="NA(+)/H(+) ANTIPORTER SUBUNIT B"/>
    <property type="match status" value="1"/>
</dbReference>
<accession>A0A4D7JP19</accession>
<dbReference type="EMBL" id="CP028923">
    <property type="protein sequence ID" value="QCK16523.1"/>
    <property type="molecule type" value="Genomic_DNA"/>
</dbReference>
<evidence type="ECO:0000313" key="10">
    <source>
        <dbReference type="Proteomes" id="UP000298616"/>
    </source>
</evidence>
<feature type="transmembrane region" description="Helical" evidence="7">
    <location>
        <begin position="105"/>
        <end position="129"/>
    </location>
</feature>
<evidence type="ECO:0000259" key="8">
    <source>
        <dbReference type="Pfam" id="PF04039"/>
    </source>
</evidence>
<dbReference type="KEGG" id="fpf:DCC35_18190"/>
<feature type="domain" description="Na+/H+ antiporter MnhB subunit-related protein" evidence="8">
    <location>
        <begin position="12"/>
        <end position="123"/>
    </location>
</feature>
<evidence type="ECO:0000256" key="1">
    <source>
        <dbReference type="ARBA" id="ARBA00004651"/>
    </source>
</evidence>
<dbReference type="InterPro" id="IPR007182">
    <property type="entry name" value="MnhB"/>
</dbReference>
<gene>
    <name evidence="9" type="ORF">DCC35_18190</name>
</gene>
<dbReference type="Pfam" id="PF04039">
    <property type="entry name" value="MnhB"/>
    <property type="match status" value="1"/>
</dbReference>
<dbReference type="PANTHER" id="PTHR33932:SF4">
    <property type="entry name" value="NA(+)_H(+) ANTIPORTER SUBUNIT B"/>
    <property type="match status" value="1"/>
</dbReference>